<dbReference type="RefSeq" id="XP_030976224.1">
    <property type="nucleotide sequence ID" value="XM_031132310.1"/>
</dbReference>
<organism evidence="1 2">
    <name type="scientific">Pyricularia grisea</name>
    <name type="common">Crabgrass-specific blast fungus</name>
    <name type="synonym">Magnaporthe grisea</name>
    <dbReference type="NCBI Taxonomy" id="148305"/>
    <lineage>
        <taxon>Eukaryota</taxon>
        <taxon>Fungi</taxon>
        <taxon>Dikarya</taxon>
        <taxon>Ascomycota</taxon>
        <taxon>Pezizomycotina</taxon>
        <taxon>Sordariomycetes</taxon>
        <taxon>Sordariomycetidae</taxon>
        <taxon>Magnaporthales</taxon>
        <taxon>Pyriculariaceae</taxon>
        <taxon>Pyricularia</taxon>
    </lineage>
</organism>
<gene>
    <name evidence="2" type="ORF">PgNI_12360</name>
</gene>
<reference evidence="2" key="2">
    <citation type="submission" date="2019-10" db="EMBL/GenBank/DDBJ databases">
        <authorList>
            <consortium name="NCBI Genome Project"/>
        </authorList>
    </citation>
    <scope>NUCLEOTIDE SEQUENCE</scope>
    <source>
        <strain evidence="2">NI907</strain>
    </source>
</reference>
<proteinExistence type="predicted"/>
<keyword evidence="1" id="KW-1185">Reference proteome</keyword>
<sequence>MMPLSQSGPVYRGTARIKLASLCCNWNDSEQDEKKEKIRKLSKILEVLPDYARSQYHVSAVIDDDLLETAIEISRTSHAALLSSHDRLVELDIPLSKTIECVAGRSILEAAKETNKEWWVVKLYSRKGMNDSSVQRLRAENNNSPRNSLGWIFRQILISKSQKDQTLEEHWKSVLSKHERRCLTYVTSGKLRNEFQALLVIPGLWHQSPFGNMHKIMAMKCVEESSHYLDQILRIFTGFVRGQLQLLRNIDRYTVAALEGKCPGLSKHDRRQLESPLETGRLLPGASSEQRQLFFDAVCNFKRRIPSLSTFFNDMSYLGGCARYIKHLVKVERDSTVRQSLRYIFQGDENSACVIQSTDKNFHKLPVSTVEEQFDIAQRQLWLCAMRKSLASPVVPKSQQALLAKSKRPSEDRITLTQLALVAQSLGFHSSQIYQLASYELPTEIATETLVRIQNQLNYTYGEASLQLGLKAIVDQLQDAAETQTTLHPFVTSEGNGDERHVQHVSAAIRILMSDQHPYDASSGSGLSIDDCFQSAINNSGKILMRRVG</sequence>
<dbReference type="AlphaFoldDB" id="A0A6P8AMU6"/>
<dbReference type="InterPro" id="IPR022198">
    <property type="entry name" value="DUF3723"/>
</dbReference>
<dbReference type="Proteomes" id="UP000515153">
    <property type="component" value="Unplaced"/>
</dbReference>
<dbReference type="Pfam" id="PF12520">
    <property type="entry name" value="DUF3723"/>
    <property type="match status" value="1"/>
</dbReference>
<reference evidence="2" key="1">
    <citation type="journal article" date="2019" name="Mol. Biol. Evol.">
        <title>Blast fungal genomes show frequent chromosomal changes, gene gains and losses, and effector gene turnover.</title>
        <authorList>
            <person name="Gomez Luciano L.B."/>
            <person name="Jason Tsai I."/>
            <person name="Chuma I."/>
            <person name="Tosa Y."/>
            <person name="Chen Y.H."/>
            <person name="Li J.Y."/>
            <person name="Li M.Y."/>
            <person name="Jade Lu M.Y."/>
            <person name="Nakayashiki H."/>
            <person name="Li W.H."/>
        </authorList>
    </citation>
    <scope>NUCLEOTIDE SEQUENCE</scope>
    <source>
        <strain evidence="2">NI907</strain>
    </source>
</reference>
<dbReference type="KEGG" id="pgri:PgNI_12360"/>
<reference evidence="2" key="3">
    <citation type="submission" date="2025-08" db="UniProtKB">
        <authorList>
            <consortium name="RefSeq"/>
        </authorList>
    </citation>
    <scope>IDENTIFICATION</scope>
    <source>
        <strain evidence="2">NI907</strain>
    </source>
</reference>
<name>A0A6P8AMU6_PYRGI</name>
<evidence type="ECO:0000313" key="2">
    <source>
        <dbReference type="RefSeq" id="XP_030976224.1"/>
    </source>
</evidence>
<accession>A0A6P8AMU6</accession>
<dbReference type="GeneID" id="41967215"/>
<evidence type="ECO:0000313" key="1">
    <source>
        <dbReference type="Proteomes" id="UP000515153"/>
    </source>
</evidence>
<protein>
    <submittedName>
        <fullName evidence="2">Uncharacterized protein</fullName>
    </submittedName>
</protein>